<dbReference type="PATRIC" id="fig|37916.4.peg.6031"/>
<reference evidence="3 4" key="1">
    <citation type="journal article" date="2015" name="Genome Biol. Evol.">
        <title>Characterization of Three Mycobacterium spp. with Potential Use in Bioremediation by Genome Sequencing and Comparative Genomics.</title>
        <authorList>
            <person name="Das S."/>
            <person name="Pettersson B.M."/>
            <person name="Behra P.R."/>
            <person name="Ramesh M."/>
            <person name="Dasgupta S."/>
            <person name="Bhattacharya A."/>
            <person name="Kirsebom L.A."/>
        </authorList>
    </citation>
    <scope>NUCLEOTIDE SEQUENCE [LARGE SCALE GENOMIC DNA]</scope>
    <source>
        <strain evidence="3 4">DSM 43826</strain>
    </source>
</reference>
<accession>A0A0J6VJP6</accession>
<dbReference type="Proteomes" id="UP000036513">
    <property type="component" value="Unassembled WGS sequence"/>
</dbReference>
<dbReference type="RefSeq" id="WP_048473125.1">
    <property type="nucleotide sequence ID" value="NZ_JYNL01000067.1"/>
</dbReference>
<dbReference type="Pfam" id="PF13622">
    <property type="entry name" value="4HBT_3"/>
    <property type="match status" value="1"/>
</dbReference>
<comment type="caution">
    <text evidence="3">The sequence shown here is derived from an EMBL/GenBank/DDBJ whole genome shotgun (WGS) entry which is preliminary data.</text>
</comment>
<feature type="domain" description="Acyl-CoA thioesterase-like C-terminal" evidence="2">
    <location>
        <begin position="134"/>
        <end position="265"/>
    </location>
</feature>
<dbReference type="InterPro" id="IPR049450">
    <property type="entry name" value="ACOT8-like_C"/>
</dbReference>
<gene>
    <name evidence="3" type="ORF">MCHLDSM_06008</name>
</gene>
<dbReference type="STRING" id="37916.MCHLDSM_06008"/>
<dbReference type="SUPFAM" id="SSF54637">
    <property type="entry name" value="Thioesterase/thiol ester dehydrase-isomerase"/>
    <property type="match status" value="2"/>
</dbReference>
<dbReference type="InterPro" id="IPR049449">
    <property type="entry name" value="TesB_ACOT8-like_N"/>
</dbReference>
<evidence type="ECO:0000259" key="2">
    <source>
        <dbReference type="Pfam" id="PF20789"/>
    </source>
</evidence>
<dbReference type="PANTHER" id="PTHR38110">
    <property type="entry name" value="CHROMOSOME 23, WHOLE GENOME SHOTGUN SEQUENCE"/>
    <property type="match status" value="1"/>
</dbReference>
<dbReference type="InterPro" id="IPR042171">
    <property type="entry name" value="Acyl-CoA_hotdog"/>
</dbReference>
<dbReference type="Pfam" id="PF20789">
    <property type="entry name" value="4HBT_3C"/>
    <property type="match status" value="1"/>
</dbReference>
<organism evidence="3 4">
    <name type="scientific">Mycolicibacterium chlorophenolicum</name>
    <dbReference type="NCBI Taxonomy" id="37916"/>
    <lineage>
        <taxon>Bacteria</taxon>
        <taxon>Bacillati</taxon>
        <taxon>Actinomycetota</taxon>
        <taxon>Actinomycetes</taxon>
        <taxon>Mycobacteriales</taxon>
        <taxon>Mycobacteriaceae</taxon>
        <taxon>Mycolicibacterium</taxon>
    </lineage>
</organism>
<feature type="domain" description="Acyl-CoA thioesterase-like N-terminal HotDog" evidence="1">
    <location>
        <begin position="27"/>
        <end position="108"/>
    </location>
</feature>
<dbReference type="AlphaFoldDB" id="A0A0J6VJP6"/>
<dbReference type="InterPro" id="IPR029069">
    <property type="entry name" value="HotDog_dom_sf"/>
</dbReference>
<dbReference type="PANTHER" id="PTHR38110:SF1">
    <property type="entry name" value="THIOESTERASE DOMAIN-CONTAINING PROTEIN"/>
    <property type="match status" value="1"/>
</dbReference>
<sequence length="268" mass="29009">MTGHSFDDAVALQHTAPGRMRAKTSTDWANMVGPFGGLTAALMLRAVEEQPDRIGEPLSLTVNFAAPITDGDLDITATAVRTNRTNQHWLVELSQDGVVTTTATTVFGIRRDTWSETEASPWQVPAPEGIAPTGLHPTIAWARNFEMRFVEGAVPGADAEPSPSSVSTLWVRDVHGRGLDFASLTAVSDVFYPRVYLRRGAVSPAGTISLTTYFHADSGDLAAIGGDFVLARAHASRFSRGYFDQSAQLWSRAGELLVSTHQMVYFKT</sequence>
<evidence type="ECO:0008006" key="5">
    <source>
        <dbReference type="Google" id="ProtNLM"/>
    </source>
</evidence>
<dbReference type="EMBL" id="JYNL01000067">
    <property type="protein sequence ID" value="KMO69668.1"/>
    <property type="molecule type" value="Genomic_DNA"/>
</dbReference>
<name>A0A0J6VJP6_9MYCO</name>
<keyword evidence="4" id="KW-1185">Reference proteome</keyword>
<evidence type="ECO:0000313" key="4">
    <source>
        <dbReference type="Proteomes" id="UP000036513"/>
    </source>
</evidence>
<protein>
    <recommendedName>
        <fullName evidence="5">Acyl-CoA thioesterase</fullName>
    </recommendedName>
</protein>
<evidence type="ECO:0000313" key="3">
    <source>
        <dbReference type="EMBL" id="KMO69668.1"/>
    </source>
</evidence>
<evidence type="ECO:0000259" key="1">
    <source>
        <dbReference type="Pfam" id="PF13622"/>
    </source>
</evidence>
<dbReference type="SMR" id="A0A0J6VJP6"/>
<proteinExistence type="predicted"/>
<dbReference type="Gene3D" id="2.40.160.210">
    <property type="entry name" value="Acyl-CoA thioesterase, double hotdog domain"/>
    <property type="match status" value="1"/>
</dbReference>
<dbReference type="InterPro" id="IPR052389">
    <property type="entry name" value="Sec_Metab_Biosynth-Assoc"/>
</dbReference>